<dbReference type="GO" id="GO:0017148">
    <property type="term" value="P:negative regulation of translation"/>
    <property type="evidence" value="ECO:0007669"/>
    <property type="project" value="Ensembl"/>
</dbReference>
<protein>
    <submittedName>
        <fullName evidence="7">Proteoglycan 3, pro eosinophil major basic protein 2</fullName>
    </submittedName>
</protein>
<dbReference type="CDD" id="cd03598">
    <property type="entry name" value="CLECT_EMBP_like"/>
    <property type="match status" value="1"/>
</dbReference>
<dbReference type="EMBL" id="AAGW02038149">
    <property type="status" value="NOT_ANNOTATED_CDS"/>
    <property type="molecule type" value="Genomic_DNA"/>
</dbReference>
<dbReference type="GO" id="GO:0042554">
    <property type="term" value="P:superoxide anion generation"/>
    <property type="evidence" value="ECO:0007669"/>
    <property type="project" value="Ensembl"/>
</dbReference>
<reference evidence="7" key="3">
    <citation type="submission" date="2025-09" db="UniProtKB">
        <authorList>
            <consortium name="Ensembl"/>
        </authorList>
    </citation>
    <scope>IDENTIFICATION</scope>
    <source>
        <strain evidence="7">Thorbecke</strain>
    </source>
</reference>
<dbReference type="FunCoup" id="G1SJ03">
    <property type="interactions" value="4"/>
</dbReference>
<gene>
    <name evidence="7" type="primary">PRG3</name>
</gene>
<dbReference type="GO" id="GO:0042119">
    <property type="term" value="P:neutrophil activation"/>
    <property type="evidence" value="ECO:0007669"/>
    <property type="project" value="Ensembl"/>
</dbReference>
<dbReference type="Pfam" id="PF00059">
    <property type="entry name" value="Lectin_C"/>
    <property type="match status" value="1"/>
</dbReference>
<evidence type="ECO:0000256" key="3">
    <source>
        <dbReference type="ARBA" id="ARBA00023157"/>
    </source>
</evidence>
<evidence type="ECO:0000256" key="1">
    <source>
        <dbReference type="ARBA" id="ARBA00022729"/>
    </source>
</evidence>
<feature type="chain" id="PRO_5003422163" evidence="5">
    <location>
        <begin position="18"/>
        <end position="210"/>
    </location>
</feature>
<dbReference type="AlphaFoldDB" id="G1SJ03"/>
<dbReference type="HOGENOM" id="CLU_107200_1_0_1"/>
<dbReference type="PaxDb" id="9986-ENSOCUP00000002685"/>
<dbReference type="GeneID" id="100357888"/>
<keyword evidence="1 5" id="KW-0732">Signal</keyword>
<dbReference type="STRING" id="9986.ENSOCUP00000002685"/>
<dbReference type="eggNOG" id="KOG4297">
    <property type="taxonomic scope" value="Eukaryota"/>
</dbReference>
<dbReference type="GO" id="GO:0006955">
    <property type="term" value="P:immune response"/>
    <property type="evidence" value="ECO:0007669"/>
    <property type="project" value="InterPro"/>
</dbReference>
<dbReference type="MEROPS" id="I63.001"/>
<evidence type="ECO:0000256" key="2">
    <source>
        <dbReference type="ARBA" id="ARBA00022734"/>
    </source>
</evidence>
<dbReference type="SUPFAM" id="SSF56436">
    <property type="entry name" value="C-type lectin-like"/>
    <property type="match status" value="1"/>
</dbReference>
<feature type="compositionally biased region" description="Acidic residues" evidence="4">
    <location>
        <begin position="39"/>
        <end position="52"/>
    </location>
</feature>
<dbReference type="SMART" id="SM00034">
    <property type="entry name" value="CLECT"/>
    <property type="match status" value="1"/>
</dbReference>
<keyword evidence="8" id="KW-1185">Reference proteome</keyword>
<feature type="compositionally biased region" description="Acidic residues" evidence="4">
    <location>
        <begin position="61"/>
        <end position="79"/>
    </location>
</feature>
<accession>G1SJ03</accession>
<dbReference type="CTD" id="10394"/>
<dbReference type="OMA" id="FCWTDGS"/>
<evidence type="ECO:0000256" key="5">
    <source>
        <dbReference type="SAM" id="SignalP"/>
    </source>
</evidence>
<keyword evidence="2" id="KW-0430">Lectin</keyword>
<dbReference type="GO" id="GO:0019370">
    <property type="term" value="P:leukotriene biosynthetic process"/>
    <property type="evidence" value="ECO:0007669"/>
    <property type="project" value="Ensembl"/>
</dbReference>
<dbReference type="Proteomes" id="UP000001811">
    <property type="component" value="Chromosome 1"/>
</dbReference>
<dbReference type="GeneTree" id="ENSGT00440000039859"/>
<feature type="domain" description="C-type lectin" evidence="6">
    <location>
        <begin position="101"/>
        <end position="209"/>
    </location>
</feature>
<dbReference type="OrthoDB" id="6369810at2759"/>
<dbReference type="Gene3D" id="3.10.100.10">
    <property type="entry name" value="Mannose-Binding Protein A, subunit A"/>
    <property type="match status" value="1"/>
</dbReference>
<dbReference type="InterPro" id="IPR050111">
    <property type="entry name" value="C-type_lectin/snaclec_domain"/>
</dbReference>
<dbReference type="InterPro" id="IPR016187">
    <property type="entry name" value="CTDL_fold"/>
</dbReference>
<feature type="signal peptide" evidence="5">
    <location>
        <begin position="1"/>
        <end position="17"/>
    </location>
</feature>
<dbReference type="InterPro" id="IPR001304">
    <property type="entry name" value="C-type_lectin-like"/>
</dbReference>
<dbReference type="InterPro" id="IPR002352">
    <property type="entry name" value="Eosinophil_major_basic"/>
</dbReference>
<organism evidence="7 8">
    <name type="scientific">Oryctolagus cuniculus</name>
    <name type="common">Rabbit</name>
    <dbReference type="NCBI Taxonomy" id="9986"/>
    <lineage>
        <taxon>Eukaryota</taxon>
        <taxon>Metazoa</taxon>
        <taxon>Chordata</taxon>
        <taxon>Craniata</taxon>
        <taxon>Vertebrata</taxon>
        <taxon>Euteleostomi</taxon>
        <taxon>Mammalia</taxon>
        <taxon>Eutheria</taxon>
        <taxon>Euarchontoglires</taxon>
        <taxon>Glires</taxon>
        <taxon>Lagomorpha</taxon>
        <taxon>Leporidae</taxon>
        <taxon>Oryctolagus</taxon>
    </lineage>
</organism>
<dbReference type="InterPro" id="IPR033816">
    <property type="entry name" value="EMBP_CTLD"/>
</dbReference>
<dbReference type="SMR" id="G1SJ03"/>
<dbReference type="GO" id="GO:0030246">
    <property type="term" value="F:carbohydrate binding"/>
    <property type="evidence" value="ECO:0007669"/>
    <property type="project" value="UniProtKB-KW"/>
</dbReference>
<evidence type="ECO:0000256" key="4">
    <source>
        <dbReference type="SAM" id="MobiDB-lite"/>
    </source>
</evidence>
<dbReference type="RefSeq" id="XP_008269555.1">
    <property type="nucleotide sequence ID" value="XM_008271333.4"/>
</dbReference>
<keyword evidence="3" id="KW-1015">Disulfide bond</keyword>
<reference evidence="7 8" key="1">
    <citation type="journal article" date="2011" name="Nature">
        <title>A high-resolution map of human evolutionary constraint using 29 mammals.</title>
        <authorList>
            <person name="Lindblad-Toh K."/>
            <person name="Garber M."/>
            <person name="Zuk O."/>
            <person name="Lin M.F."/>
            <person name="Parker B.J."/>
            <person name="Washietl S."/>
            <person name="Kheradpour P."/>
            <person name="Ernst J."/>
            <person name="Jordan G."/>
            <person name="Mauceli E."/>
            <person name="Ward L.D."/>
            <person name="Lowe C.B."/>
            <person name="Holloway A.K."/>
            <person name="Clamp M."/>
            <person name="Gnerre S."/>
            <person name="Alfoldi J."/>
            <person name="Beal K."/>
            <person name="Chang J."/>
            <person name="Clawson H."/>
            <person name="Cuff J."/>
            <person name="Di Palma F."/>
            <person name="Fitzgerald S."/>
            <person name="Flicek P."/>
            <person name="Guttman M."/>
            <person name="Hubisz M.J."/>
            <person name="Jaffe D.B."/>
            <person name="Jungreis I."/>
            <person name="Kent W.J."/>
            <person name="Kostka D."/>
            <person name="Lara M."/>
            <person name="Martins A.L."/>
            <person name="Massingham T."/>
            <person name="Moltke I."/>
            <person name="Raney B.J."/>
            <person name="Rasmussen M.D."/>
            <person name="Robinson J."/>
            <person name="Stark A."/>
            <person name="Vilella A.J."/>
            <person name="Wen J."/>
            <person name="Xie X."/>
            <person name="Zody M.C."/>
            <person name="Baldwin J."/>
            <person name="Bloom T."/>
            <person name="Chin C.W."/>
            <person name="Heiman D."/>
            <person name="Nicol R."/>
            <person name="Nusbaum C."/>
            <person name="Young S."/>
            <person name="Wilkinson J."/>
            <person name="Worley K.C."/>
            <person name="Kovar C.L."/>
            <person name="Muzny D.M."/>
            <person name="Gibbs R.A."/>
            <person name="Cree A."/>
            <person name="Dihn H.H."/>
            <person name="Fowler G."/>
            <person name="Jhangiani S."/>
            <person name="Joshi V."/>
            <person name="Lee S."/>
            <person name="Lewis L.R."/>
            <person name="Nazareth L.V."/>
            <person name="Okwuonu G."/>
            <person name="Santibanez J."/>
            <person name="Warren W.C."/>
            <person name="Mardis E.R."/>
            <person name="Weinstock G.M."/>
            <person name="Wilson R.K."/>
            <person name="Delehaunty K."/>
            <person name="Dooling D."/>
            <person name="Fronik C."/>
            <person name="Fulton L."/>
            <person name="Fulton B."/>
            <person name="Graves T."/>
            <person name="Minx P."/>
            <person name="Sodergren E."/>
            <person name="Birney E."/>
            <person name="Margulies E.H."/>
            <person name="Herrero J."/>
            <person name="Green E.D."/>
            <person name="Haussler D."/>
            <person name="Siepel A."/>
            <person name="Goldman N."/>
            <person name="Pollard K.S."/>
            <person name="Pedersen J.S."/>
            <person name="Lander E.S."/>
            <person name="Kellis M."/>
        </authorList>
    </citation>
    <scope>NUCLEOTIDE SEQUENCE [LARGE SCALE GENOMIC DNA]</scope>
    <source>
        <strain evidence="7 8">Thorbecke inbred</strain>
    </source>
</reference>
<dbReference type="GO" id="GO:0001694">
    <property type="term" value="P:histamine biosynthetic process"/>
    <property type="evidence" value="ECO:0007669"/>
    <property type="project" value="Ensembl"/>
</dbReference>
<evidence type="ECO:0000313" key="8">
    <source>
        <dbReference type="Proteomes" id="UP000001811"/>
    </source>
</evidence>
<evidence type="ECO:0000313" key="7">
    <source>
        <dbReference type="Ensembl" id="ENSOCUP00000002685.3"/>
    </source>
</evidence>
<evidence type="ECO:0000259" key="6">
    <source>
        <dbReference type="PROSITE" id="PS50041"/>
    </source>
</evidence>
<dbReference type="InParanoid" id="G1SJ03"/>
<reference evidence="7" key="2">
    <citation type="submission" date="2025-08" db="UniProtKB">
        <authorList>
            <consortium name="Ensembl"/>
        </authorList>
    </citation>
    <scope>IDENTIFICATION</scope>
    <source>
        <strain evidence="7">Thorbecke</strain>
    </source>
</reference>
<dbReference type="GO" id="GO:0045575">
    <property type="term" value="P:basophil activation"/>
    <property type="evidence" value="ECO:0007669"/>
    <property type="project" value="Ensembl"/>
</dbReference>
<name>G1SJ03_RABIT</name>
<proteinExistence type="predicted"/>
<dbReference type="InterPro" id="IPR016186">
    <property type="entry name" value="C-type_lectin-like/link_sf"/>
</dbReference>
<sequence length="210" mass="23622">MKASLLMPFLLLVTASALHLENDAPRLESLEMEADWDQDLDGSGEQEEELALTEEGIQSTGEDDQDAVESDTAVSDEDLQCPREEDTVEMQGGPGCKTCHFRLVKSPKNFQKAEKICKKCYKGNLVSIHSYSSNKRILSLASAVNRGQVWIGGIRKCWKFYWTDGSCWNFTFWAPGEPGNGHGNCVSLCTGDGRWRRIQCNRRRPFICSY</sequence>
<dbReference type="GO" id="GO:0032757">
    <property type="term" value="P:positive regulation of interleukin-8 production"/>
    <property type="evidence" value="ECO:0007669"/>
    <property type="project" value="Ensembl"/>
</dbReference>
<dbReference type="PROSITE" id="PS50041">
    <property type="entry name" value="C_TYPE_LECTIN_2"/>
    <property type="match status" value="1"/>
</dbReference>
<dbReference type="Bgee" id="ENSOCUG00000003089">
    <property type="expression patterns" value="Expressed in blood and 7 other cell types or tissues"/>
</dbReference>
<dbReference type="PROSITE" id="PS00615">
    <property type="entry name" value="C_TYPE_LECTIN_1"/>
    <property type="match status" value="1"/>
</dbReference>
<dbReference type="PRINTS" id="PR00770">
    <property type="entry name" value="EMAJORBASICP"/>
</dbReference>
<dbReference type="PANTHER" id="PTHR22803">
    <property type="entry name" value="MANNOSE, PHOSPHOLIPASE, LECTIN RECEPTOR RELATED"/>
    <property type="match status" value="1"/>
</dbReference>
<feature type="region of interest" description="Disordered" evidence="4">
    <location>
        <begin position="39"/>
        <end position="87"/>
    </location>
</feature>
<dbReference type="InterPro" id="IPR018378">
    <property type="entry name" value="C-type_lectin_CS"/>
</dbReference>
<dbReference type="Ensembl" id="ENSOCUT00000003090.4">
    <property type="protein sequence ID" value="ENSOCUP00000002685.3"/>
    <property type="gene ID" value="ENSOCUG00000003089.4"/>
</dbReference>